<name>Q2W235_PARM1</name>
<comment type="similarity">
    <text evidence="1">Belongs to the prokaryotic molybdopterin-containing oxidoreductase family.</text>
</comment>
<evidence type="ECO:0000256" key="3">
    <source>
        <dbReference type="ARBA" id="ARBA00022505"/>
    </source>
</evidence>
<evidence type="ECO:0000256" key="2">
    <source>
        <dbReference type="ARBA" id="ARBA00022485"/>
    </source>
</evidence>
<accession>Q2W235</accession>
<dbReference type="Gene3D" id="3.40.50.740">
    <property type="match status" value="1"/>
</dbReference>
<dbReference type="SUPFAM" id="SSF53706">
    <property type="entry name" value="Formate dehydrogenase/DMSO reductase, domains 1-3"/>
    <property type="match status" value="1"/>
</dbReference>
<dbReference type="InterPro" id="IPR006656">
    <property type="entry name" value="Mopterin_OxRdtase"/>
</dbReference>
<dbReference type="InterPro" id="IPR041929">
    <property type="entry name" value="Tetrathionate-R_A_N"/>
</dbReference>
<dbReference type="CDD" id="cd02758">
    <property type="entry name" value="MopB_Tetrathionate-Ra"/>
    <property type="match status" value="1"/>
</dbReference>
<dbReference type="Pfam" id="PF01568">
    <property type="entry name" value="Molydop_binding"/>
    <property type="match status" value="1"/>
</dbReference>
<dbReference type="Proteomes" id="UP000007058">
    <property type="component" value="Chromosome"/>
</dbReference>
<keyword evidence="12" id="KW-1185">Reference proteome</keyword>
<organism evidence="11 12">
    <name type="scientific">Paramagnetospirillum magneticum (strain ATCC 700264 / AMB-1)</name>
    <name type="common">Magnetospirillum magneticum</name>
    <dbReference type="NCBI Taxonomy" id="342108"/>
    <lineage>
        <taxon>Bacteria</taxon>
        <taxon>Pseudomonadati</taxon>
        <taxon>Pseudomonadota</taxon>
        <taxon>Alphaproteobacteria</taxon>
        <taxon>Rhodospirillales</taxon>
        <taxon>Magnetospirillaceae</taxon>
        <taxon>Paramagnetospirillum</taxon>
    </lineage>
</organism>
<sequence>MTVGPDGKLQLNPDQQVSYTMCLGCTTQCGVRVRVDKASQTVVRVAGNPYSPLSADPHLPMGVPVRKSFQHLSRFEEKGLAGRSTACGRGNAVLEQMNSPFRVTRPMKRVGPRNSGRWEPISFEQLVKEVVFGGDLFGEGRVAGLAELRSFEPIDPAQPELGPKVNQVAMLTSVNDGRENFVRRFVQQSYGSINMVGHGSYCGGSYRSGSGAAFGDTKQMPHAKPDLQNAEFIIFVGTAPANAGNPFKRQGTLLARARTEGKLNYVVVDPVLTHADNMVAQERSRWIPIRPGTDGALALAMIRWIIENERFDAAFLAQPNQAVAEAAGEAAWCNATHLVVAQPGHSRQGFFLRGSDMGLPVPEADRYKDADPFVVLDGEGKPIFHAKATGPARLFVDQEIEVSGQKLLVRSSLTLLRQAAGSQSMAQYSDACGIPLEVIVGLAREFTSHGKKAAINTHGGTMAGNGFYNAFALVSLNTLIGNLNRKGGTIINGGGFKEEDGPRYQLAGFEGQIKPSGTPLGRNTPYEKSAEFKRKKESGAKPYPAEQPWYGTAPQLATEWLSAAQSGYPYGLKALLLWATNPVYGIPGLRPIAEKVLGDPKAIPLLVAMDCFINETSSFADYIVPDAFMYEGWGFVAAWGGVPTKAFLTRWPVVEPKMAKTAQGQPGGMEAFLIAAAKAMGLPGFGAAAIKDAEGNAHPLDRAEDYYLRAAANVAFTGKGPVPDASDDDITLTGVTRIMPDLEETLKPDEVRKTAFLFTRGGRYQPAAEAWDDKEWAAWRFTKPLNVYNEVVGTAKDSLSGQRFSGVPVWAPPRFADGTPVRQTYPEAEWPLQLISYKSPLQNSYSIAANRLRGLHPDNPVAINPEDAARAGIKTGDAIRISTPTGSASAVAVVRHGVRQGVLAVEHGFGHRELGARAHRIGDEVQPSVPGIDAGIALNDLGLIDPTRKARAPFVDPVSGTAVRQAIPARLAKA</sequence>
<dbReference type="EMBL" id="AP007255">
    <property type="protein sequence ID" value="BAE52090.1"/>
    <property type="molecule type" value="Genomic_DNA"/>
</dbReference>
<keyword evidence="8" id="KW-0411">Iron-sulfur</keyword>
<evidence type="ECO:0000256" key="4">
    <source>
        <dbReference type="ARBA" id="ARBA00022723"/>
    </source>
</evidence>
<dbReference type="Gene3D" id="3.30.200.210">
    <property type="match status" value="1"/>
</dbReference>
<evidence type="ECO:0000256" key="7">
    <source>
        <dbReference type="ARBA" id="ARBA00023004"/>
    </source>
</evidence>
<dbReference type="Gene3D" id="2.40.40.20">
    <property type="match status" value="1"/>
</dbReference>
<evidence type="ECO:0000256" key="5">
    <source>
        <dbReference type="ARBA" id="ARBA00022729"/>
    </source>
</evidence>
<feature type="compositionally biased region" description="Basic and acidic residues" evidence="9">
    <location>
        <begin position="528"/>
        <end position="539"/>
    </location>
</feature>
<evidence type="ECO:0000313" key="11">
    <source>
        <dbReference type="EMBL" id="BAE52090.1"/>
    </source>
</evidence>
<evidence type="ECO:0000313" key="12">
    <source>
        <dbReference type="Proteomes" id="UP000007058"/>
    </source>
</evidence>
<dbReference type="SUPFAM" id="SSF50692">
    <property type="entry name" value="ADC-like"/>
    <property type="match status" value="1"/>
</dbReference>
<keyword evidence="2" id="KW-0004">4Fe-4S</keyword>
<keyword evidence="5" id="KW-0732">Signal</keyword>
<dbReference type="InterPro" id="IPR006657">
    <property type="entry name" value="MoPterin_dinucl-bd_dom"/>
</dbReference>
<dbReference type="PANTHER" id="PTHR43742:SF9">
    <property type="entry name" value="TETRATHIONATE REDUCTASE SUBUNIT A"/>
    <property type="match status" value="1"/>
</dbReference>
<evidence type="ECO:0000259" key="10">
    <source>
        <dbReference type="PROSITE" id="PS51669"/>
    </source>
</evidence>
<dbReference type="PROSITE" id="PS51669">
    <property type="entry name" value="4FE4S_MOW_BIS_MGD"/>
    <property type="match status" value="1"/>
</dbReference>
<keyword evidence="7" id="KW-0408">Iron</keyword>
<feature type="region of interest" description="Disordered" evidence="9">
    <location>
        <begin position="516"/>
        <end position="544"/>
    </location>
</feature>
<evidence type="ECO:0000256" key="1">
    <source>
        <dbReference type="ARBA" id="ARBA00010312"/>
    </source>
</evidence>
<dbReference type="KEGG" id="mag:amb3286"/>
<dbReference type="InterPro" id="IPR009010">
    <property type="entry name" value="Asp_de-COase-like_dom_sf"/>
</dbReference>
<dbReference type="InterPro" id="IPR050612">
    <property type="entry name" value="Prok_Mopterin_Oxidored"/>
</dbReference>
<dbReference type="GO" id="GO:0016491">
    <property type="term" value="F:oxidoreductase activity"/>
    <property type="evidence" value="ECO:0007669"/>
    <property type="project" value="UniProtKB-KW"/>
</dbReference>
<dbReference type="SMART" id="SM00926">
    <property type="entry name" value="Molybdop_Fe4S4"/>
    <property type="match status" value="1"/>
</dbReference>
<keyword evidence="3" id="KW-0500">Molybdenum</keyword>
<evidence type="ECO:0000256" key="6">
    <source>
        <dbReference type="ARBA" id="ARBA00023002"/>
    </source>
</evidence>
<dbReference type="InterPro" id="IPR037946">
    <property type="entry name" value="MopB_CT_Tetrathionate"/>
</dbReference>
<dbReference type="AlphaFoldDB" id="Q2W235"/>
<evidence type="ECO:0000256" key="9">
    <source>
        <dbReference type="SAM" id="MobiDB-lite"/>
    </source>
</evidence>
<keyword evidence="4" id="KW-0479">Metal-binding</keyword>
<reference evidence="11 12" key="1">
    <citation type="journal article" date="2005" name="DNA Res.">
        <title>Complete genome sequence of the facultative anaerobic magnetotactic bacterium Magnetospirillum sp. strain AMB-1.</title>
        <authorList>
            <person name="Matsunaga T."/>
            <person name="Okamura Y."/>
            <person name="Fukuda Y."/>
            <person name="Wahyudi A.T."/>
            <person name="Murase Y."/>
            <person name="Takeyama H."/>
        </authorList>
    </citation>
    <scope>NUCLEOTIDE SEQUENCE [LARGE SCALE GENOMIC DNA]</scope>
    <source>
        <strain evidence="12">ATCC 700264 / AMB-1</strain>
    </source>
</reference>
<dbReference type="GO" id="GO:0046872">
    <property type="term" value="F:metal ion binding"/>
    <property type="evidence" value="ECO:0007669"/>
    <property type="project" value="UniProtKB-KW"/>
</dbReference>
<dbReference type="HOGENOM" id="CLU_008235_0_0_5"/>
<dbReference type="PANTHER" id="PTHR43742">
    <property type="entry name" value="TRIMETHYLAMINE-N-OXIDE REDUCTASE"/>
    <property type="match status" value="1"/>
</dbReference>
<protein>
    <submittedName>
        <fullName evidence="11">Anaerobic dehydrogenase, typically selenocysteine-containing</fullName>
    </submittedName>
</protein>
<gene>
    <name evidence="11" type="ordered locus">amb3286</name>
</gene>
<dbReference type="InterPro" id="IPR006963">
    <property type="entry name" value="Mopterin_OxRdtase_4Fe-4S_dom"/>
</dbReference>
<dbReference type="GO" id="GO:0043546">
    <property type="term" value="F:molybdopterin cofactor binding"/>
    <property type="evidence" value="ECO:0007669"/>
    <property type="project" value="InterPro"/>
</dbReference>
<dbReference type="Gene3D" id="3.40.228.10">
    <property type="entry name" value="Dimethylsulfoxide Reductase, domain 2"/>
    <property type="match status" value="1"/>
</dbReference>
<dbReference type="CDD" id="cd02780">
    <property type="entry name" value="MopB_CT_Tetrathionate_Arsenate-R"/>
    <property type="match status" value="1"/>
</dbReference>
<proteinExistence type="inferred from homology"/>
<dbReference type="STRING" id="342108.amb3286"/>
<feature type="domain" description="4Fe-4S Mo/W bis-MGD-type" evidence="10">
    <location>
        <begin position="15"/>
        <end position="101"/>
    </location>
</feature>
<dbReference type="GO" id="GO:0051539">
    <property type="term" value="F:4 iron, 4 sulfur cluster binding"/>
    <property type="evidence" value="ECO:0007669"/>
    <property type="project" value="UniProtKB-KW"/>
</dbReference>
<evidence type="ECO:0000256" key="8">
    <source>
        <dbReference type="ARBA" id="ARBA00023014"/>
    </source>
</evidence>
<dbReference type="Pfam" id="PF00384">
    <property type="entry name" value="Molybdopterin"/>
    <property type="match status" value="1"/>
</dbReference>
<keyword evidence="6" id="KW-0560">Oxidoreductase</keyword>